<reference evidence="1 2" key="1">
    <citation type="submission" date="2014-09" db="EMBL/GenBank/DDBJ databases">
        <title>Lactobacillus mucosae CRL573 Genome Sequencing.</title>
        <authorList>
            <person name="Bleckwedel J."/>
            <person name="Teran L.C."/>
            <person name="Bonacina J."/>
            <person name="Saavedra L."/>
            <person name="Mozzi F.B."/>
            <person name="Raya R.R."/>
        </authorList>
    </citation>
    <scope>NUCLEOTIDE SEQUENCE [LARGE SCALE GENOMIC DNA]</scope>
    <source>
        <strain evidence="1 2">CRL573</strain>
    </source>
</reference>
<gene>
    <name evidence="1" type="ORF">LX03_06495</name>
</gene>
<dbReference type="InterPro" id="IPR056096">
    <property type="entry name" value="DUF7679"/>
</dbReference>
<evidence type="ECO:0000313" key="2">
    <source>
        <dbReference type="Proteomes" id="UP000030001"/>
    </source>
</evidence>
<organism evidence="1 2">
    <name type="scientific">Limosilactobacillus mucosae</name>
    <name type="common">Lactobacillus mucosae</name>
    <dbReference type="NCBI Taxonomy" id="97478"/>
    <lineage>
        <taxon>Bacteria</taxon>
        <taxon>Bacillati</taxon>
        <taxon>Bacillota</taxon>
        <taxon>Bacilli</taxon>
        <taxon>Lactobacillales</taxon>
        <taxon>Lactobacillaceae</taxon>
        <taxon>Limosilactobacillus</taxon>
    </lineage>
</organism>
<sequence>MSTLKTTQSQTNDPRCWSFARRALAEKHKEAKRKPFWFWIEVELPNREKQWYQLPKDLQFAMRQYLHEQPKNWPAVLKGALVNVPRSDYDDQGYASLTLGMIRQVKIRHRHTSISRQVARSQFIMPEWTWHGLANRTQIKRFMFHDHDTGNRKNILTALRHWEMRFLLKKYFKIGDF</sequence>
<name>A0A099YCU8_LIMMU</name>
<dbReference type="Proteomes" id="UP000030001">
    <property type="component" value="Unassembled WGS sequence"/>
</dbReference>
<dbReference type="AlphaFoldDB" id="A0A099YCU8"/>
<protein>
    <submittedName>
        <fullName evidence="1">Uncharacterized protein</fullName>
    </submittedName>
</protein>
<dbReference type="EMBL" id="JROC01000033">
    <property type="protein sequence ID" value="KGL66718.1"/>
    <property type="molecule type" value="Genomic_DNA"/>
</dbReference>
<comment type="caution">
    <text evidence="1">The sequence shown here is derived from an EMBL/GenBank/DDBJ whole genome shotgun (WGS) entry which is preliminary data.</text>
</comment>
<evidence type="ECO:0000313" key="1">
    <source>
        <dbReference type="EMBL" id="KGL66718.1"/>
    </source>
</evidence>
<dbReference type="Pfam" id="PF24727">
    <property type="entry name" value="DUF7679"/>
    <property type="match status" value="1"/>
</dbReference>
<accession>A0A099YCU8</accession>
<proteinExistence type="predicted"/>